<dbReference type="Proteomes" id="UP000235564">
    <property type="component" value="Unassembled WGS sequence"/>
</dbReference>
<comment type="caution">
    <text evidence="2">The sequence shown here is derived from an EMBL/GenBank/DDBJ whole genome shotgun (WGS) entry which is preliminary data.</text>
</comment>
<accession>A0A2N6QP63</accession>
<gene>
    <name evidence="2" type="ORF">CJ231_10535</name>
</gene>
<evidence type="ECO:0000313" key="2">
    <source>
        <dbReference type="EMBL" id="PMC23385.1"/>
    </source>
</evidence>
<name>A0A2N6QP63_9BACT</name>
<evidence type="ECO:0000313" key="3">
    <source>
        <dbReference type="Proteomes" id="UP000235564"/>
    </source>
</evidence>
<sequence>MSTSASVPPRGISQSSSSMSSNSSSSSSSKSSKSSLIMKSKSSPSVFRSVGRYLLASSSLSTTSRCWPSFPNSYSISGTSSVSSSSIYFVNAKLLSGFMPPSSAKSMAPYIQL</sequence>
<reference evidence="2 3" key="1">
    <citation type="submission" date="2017-09" db="EMBL/GenBank/DDBJ databases">
        <title>Bacterial strain isolated from the female urinary microbiota.</title>
        <authorList>
            <person name="Thomas-White K."/>
            <person name="Kumar N."/>
            <person name="Forster S."/>
            <person name="Putonti C."/>
            <person name="Lawley T."/>
            <person name="Wolfe A.J."/>
        </authorList>
    </citation>
    <scope>NUCLEOTIDE SEQUENCE [LARGE SCALE GENOMIC DNA]</scope>
    <source>
        <strain evidence="2 3">UMB0536</strain>
    </source>
</reference>
<organism evidence="2 3">
    <name type="scientific">Hoylesella buccalis</name>
    <dbReference type="NCBI Taxonomy" id="28127"/>
    <lineage>
        <taxon>Bacteria</taxon>
        <taxon>Pseudomonadati</taxon>
        <taxon>Bacteroidota</taxon>
        <taxon>Bacteroidia</taxon>
        <taxon>Bacteroidales</taxon>
        <taxon>Prevotellaceae</taxon>
        <taxon>Hoylesella</taxon>
    </lineage>
</organism>
<feature type="region of interest" description="Disordered" evidence="1">
    <location>
        <begin position="1"/>
        <end position="45"/>
    </location>
</feature>
<feature type="compositionally biased region" description="Low complexity" evidence="1">
    <location>
        <begin position="13"/>
        <end position="45"/>
    </location>
</feature>
<evidence type="ECO:0000256" key="1">
    <source>
        <dbReference type="SAM" id="MobiDB-lite"/>
    </source>
</evidence>
<dbReference type="EMBL" id="PNGJ01000009">
    <property type="protein sequence ID" value="PMC23385.1"/>
    <property type="molecule type" value="Genomic_DNA"/>
</dbReference>
<protein>
    <submittedName>
        <fullName evidence="2">Uncharacterized protein</fullName>
    </submittedName>
</protein>
<proteinExistence type="predicted"/>
<dbReference type="AlphaFoldDB" id="A0A2N6QP63"/>